<dbReference type="Proteomes" id="UP000717752">
    <property type="component" value="Unassembled WGS sequence"/>
</dbReference>
<reference evidence="1 2" key="1">
    <citation type="journal article" date="2021" name="MBio">
        <title>Poor Competitiveness of Bradyrhizobium in Pigeon Pea Root Colonization in Indian Soils.</title>
        <authorList>
            <person name="Chalasani D."/>
            <person name="Basu A."/>
            <person name="Pullabhotla S.V.S.R.N."/>
            <person name="Jorrin B."/>
            <person name="Neal A.L."/>
            <person name="Poole P.S."/>
            <person name="Podile A.R."/>
            <person name="Tkacz A."/>
        </authorList>
    </citation>
    <scope>NUCLEOTIDE SEQUENCE [LARGE SCALE GENOMIC DNA]</scope>
    <source>
        <strain evidence="1 2">HU56</strain>
    </source>
</reference>
<accession>A0ABS7GML4</accession>
<comment type="caution">
    <text evidence="1">The sequence shown here is derived from an EMBL/GenBank/DDBJ whole genome shotgun (WGS) entry which is preliminary data.</text>
</comment>
<evidence type="ECO:0000313" key="1">
    <source>
        <dbReference type="EMBL" id="MBW9051032.1"/>
    </source>
</evidence>
<dbReference type="EMBL" id="JAEUAK010000001">
    <property type="protein sequence ID" value="MBW9051032.1"/>
    <property type="molecule type" value="Genomic_DNA"/>
</dbReference>
<proteinExistence type="predicted"/>
<protein>
    <recommendedName>
        <fullName evidence="3">DUF2188 domain-containing protein</fullName>
    </recommendedName>
</protein>
<sequence length="79" mass="8858">MHITYHVGFHDGGIAYRLGDVWSEPFRTHDAAFQAAKVAARRQQVEGVDTEITYQTPDGLWHSEYVRGGDRPEADVVDG</sequence>
<gene>
    <name evidence="1" type="ORF">JNB85_01245</name>
</gene>
<evidence type="ECO:0000313" key="2">
    <source>
        <dbReference type="Proteomes" id="UP000717752"/>
    </source>
</evidence>
<keyword evidence="2" id="KW-1185">Reference proteome</keyword>
<dbReference type="RefSeq" id="WP_220332576.1">
    <property type="nucleotide sequence ID" value="NZ_JAEUAK010000001.1"/>
</dbReference>
<name>A0ABS7GML4_9HYPH</name>
<organism evidence="1 2">
    <name type="scientific">Rhizobium mesosinicum</name>
    <dbReference type="NCBI Taxonomy" id="335017"/>
    <lineage>
        <taxon>Bacteria</taxon>
        <taxon>Pseudomonadati</taxon>
        <taxon>Pseudomonadota</taxon>
        <taxon>Alphaproteobacteria</taxon>
        <taxon>Hyphomicrobiales</taxon>
        <taxon>Rhizobiaceae</taxon>
        <taxon>Rhizobium/Agrobacterium group</taxon>
        <taxon>Rhizobium</taxon>
    </lineage>
</organism>
<evidence type="ECO:0008006" key="3">
    <source>
        <dbReference type="Google" id="ProtNLM"/>
    </source>
</evidence>